<dbReference type="EMBL" id="JAHSTX010000001">
    <property type="protein sequence ID" value="MBV4547088.1"/>
    <property type="molecule type" value="Genomic_DNA"/>
</dbReference>
<reference evidence="1" key="1">
    <citation type="submission" date="2021-06" db="EMBL/GenBank/DDBJ databases">
        <title>Updating the genus Pseudomonas: Description of 43 new species and partition of the Pseudomonas putida group.</title>
        <authorList>
            <person name="Girard L."/>
            <person name="Lood C."/>
            <person name="Vandamme P."/>
            <person name="Rokni-Zadeh H."/>
            <person name="Van Noort V."/>
            <person name="Hofte M."/>
            <person name="Lavigne R."/>
            <person name="De Mot R."/>
        </authorList>
    </citation>
    <scope>NUCLEOTIDE SEQUENCE</scope>
    <source>
        <strain evidence="1">SWRI88</strain>
    </source>
</reference>
<organism evidence="1 2">
    <name type="scientific">Pseudomonas triticicola</name>
    <dbReference type="NCBI Taxonomy" id="2842345"/>
    <lineage>
        <taxon>Bacteria</taxon>
        <taxon>Pseudomonadati</taxon>
        <taxon>Pseudomonadota</taxon>
        <taxon>Gammaproteobacteria</taxon>
        <taxon>Pseudomonadales</taxon>
        <taxon>Pseudomonadaceae</taxon>
        <taxon>Pseudomonas</taxon>
    </lineage>
</organism>
<keyword evidence="2" id="KW-1185">Reference proteome</keyword>
<evidence type="ECO:0000313" key="2">
    <source>
        <dbReference type="Proteomes" id="UP001048763"/>
    </source>
</evidence>
<accession>A0ABS6RLK7</accession>
<comment type="caution">
    <text evidence="1">The sequence shown here is derived from an EMBL/GenBank/DDBJ whole genome shotgun (WGS) entry which is preliminary data.</text>
</comment>
<sequence>MATPPWPAAGAVCGVAIARSARFCKKNVGVLLSATERGRVRRGVDADLDEEPDSHFKELLGVLGHIEALDVDIEGSALIDNARMHVKRSIVTLEVRRREQDEGSEDEADWTHVVTQKKEDATPPIFVITNRSVFDDIDK</sequence>
<protein>
    <submittedName>
        <fullName evidence="1">Uncharacterized protein</fullName>
    </submittedName>
</protein>
<dbReference type="Proteomes" id="UP001048763">
    <property type="component" value="Unassembled WGS sequence"/>
</dbReference>
<evidence type="ECO:0000313" key="1">
    <source>
        <dbReference type="EMBL" id="MBV4547088.1"/>
    </source>
</evidence>
<gene>
    <name evidence="1" type="ORF">KVG85_13355</name>
</gene>
<dbReference type="RefSeq" id="WP_217864100.1">
    <property type="nucleotide sequence ID" value="NZ_JAHSTX010000001.1"/>
</dbReference>
<proteinExistence type="predicted"/>
<name>A0ABS6RLK7_9PSED</name>